<keyword evidence="5" id="KW-0418">Kinase</keyword>
<dbReference type="Pfam" id="PF13540">
    <property type="entry name" value="RCC1_2"/>
    <property type="match status" value="1"/>
</dbReference>
<dbReference type="STRING" id="312017.Q22DA5"/>
<feature type="compositionally biased region" description="Low complexity" evidence="4">
    <location>
        <begin position="192"/>
        <end position="242"/>
    </location>
</feature>
<feature type="repeat" description="RCC1" evidence="2">
    <location>
        <begin position="562"/>
        <end position="615"/>
    </location>
</feature>
<protein>
    <submittedName>
        <fullName evidence="5">Serine/Threonine kinase</fullName>
    </submittedName>
</protein>
<dbReference type="InterPro" id="IPR000408">
    <property type="entry name" value="Reg_chr_condens"/>
</dbReference>
<keyword evidence="3" id="KW-0175">Coiled coil</keyword>
<dbReference type="PROSITE" id="PS50012">
    <property type="entry name" value="RCC1_3"/>
    <property type="match status" value="2"/>
</dbReference>
<dbReference type="Gene3D" id="2.130.10.30">
    <property type="entry name" value="Regulator of chromosome condensation 1/beta-lactamase-inhibitor protein II"/>
    <property type="match status" value="1"/>
</dbReference>
<organism evidence="5 6">
    <name type="scientific">Tetrahymena thermophila (strain SB210)</name>
    <dbReference type="NCBI Taxonomy" id="312017"/>
    <lineage>
        <taxon>Eukaryota</taxon>
        <taxon>Sar</taxon>
        <taxon>Alveolata</taxon>
        <taxon>Ciliophora</taxon>
        <taxon>Intramacronucleata</taxon>
        <taxon>Oligohymenophorea</taxon>
        <taxon>Hymenostomatida</taxon>
        <taxon>Tetrahymenina</taxon>
        <taxon>Tetrahymenidae</taxon>
        <taxon>Tetrahymena</taxon>
    </lineage>
</organism>
<dbReference type="HOGENOM" id="CLU_336956_0_0_1"/>
<sequence length="856" mass="98292">MSQQVQVEAQAQNSSIKFNLTKEFFDLEKKKTEIEDEISSLRRKINKAITYQNLEDKKLFQDQKSQKENEANQVDNDLESYIKKLLNELKNSKNKWLLQCYKDKISSFSKDIFINASKELELQYKDNTKDIIIARPESHGKTIAELIEISRNESKTSNQPNNQQELNLLAQNQNSQQIQIAPNNENPEAVDSQKNQQKNKSSSQKVQESSNKSNNTKAKNTDSNKSSSNTNNKKNKNKVAANKQEEEEDLADIIKKQFETKEIKKDKKEILQEVEEEQKDMTKEEIMQSLYLPAESVKGYEIIKMSNNYVLELKVHEPDQNSFPIQTYKVYLIKEKKKNTDIEISDEQLKNKICLGEIYQTIEKQFLCSSKSSTIEIDLKQVCQSYILGFDEETSYFQIAITALSWKNESPDDYLESQITHIFRLNMPKIIQKKTRLLLTGSCELIYTDYFSDCDLFQSNYSQSQQALKKFLSPDSELFKQIEIQSIDFGKSALILLKNGQVIQWGNILCFNEGISECNIDKLKEETSKELINQPFMPVQHPLVFTKIAQGKSHYVGVTIDGKVYSWGKNKYGQLGHQNYISYVEPKRIDHLHSDKIFIVNVQCGDNFTVCQSCDGTIYTFGQKQALQGEPIKDLYNNTINMCNLGVNQLIPRKIDFDEKIISFSCGKDHCLFITEKNTCYGWGDNYGSKICSSTYYKEVRNFANPIPVIPNNSSNYSFKKIFCSDTQNCAIMQNKTSGEQILIKWGGNTTLPFDVQACKINLSLPKDQNEELSSLTQKPQLVTKFDKFYTNTYSSLLIQNNNNNIKLYVNGQNIFYSLGVRDKEIKNFQMAAISPCEDILQASIGCNHTTALLVV</sequence>
<dbReference type="PANTHER" id="PTHR22870">
    <property type="entry name" value="REGULATOR OF CHROMOSOME CONDENSATION"/>
    <property type="match status" value="1"/>
</dbReference>
<gene>
    <name evidence="5" type="ORF">TTHERM_00992980</name>
</gene>
<dbReference type="GeneID" id="7825009"/>
<dbReference type="Proteomes" id="UP000009168">
    <property type="component" value="Unassembled WGS sequence"/>
</dbReference>
<feature type="coiled-coil region" evidence="3">
    <location>
        <begin position="24"/>
        <end position="95"/>
    </location>
</feature>
<dbReference type="InParanoid" id="Q22DA5"/>
<dbReference type="InterPro" id="IPR009091">
    <property type="entry name" value="RCC1/BLIP-II"/>
</dbReference>
<dbReference type="OrthoDB" id="10256179at2759"/>
<dbReference type="AlphaFoldDB" id="Q22DA5"/>
<reference evidence="6" key="1">
    <citation type="journal article" date="2006" name="PLoS Biol.">
        <title>Macronuclear genome sequence of the ciliate Tetrahymena thermophila, a model eukaryote.</title>
        <authorList>
            <person name="Eisen J.A."/>
            <person name="Coyne R.S."/>
            <person name="Wu M."/>
            <person name="Wu D."/>
            <person name="Thiagarajan M."/>
            <person name="Wortman J.R."/>
            <person name="Badger J.H."/>
            <person name="Ren Q."/>
            <person name="Amedeo P."/>
            <person name="Jones K.M."/>
            <person name="Tallon L.J."/>
            <person name="Delcher A.L."/>
            <person name="Salzberg S.L."/>
            <person name="Silva J.C."/>
            <person name="Haas B.J."/>
            <person name="Majoros W.H."/>
            <person name="Farzad M."/>
            <person name="Carlton J.M."/>
            <person name="Smith R.K. Jr."/>
            <person name="Garg J."/>
            <person name="Pearlman R.E."/>
            <person name="Karrer K.M."/>
            <person name="Sun L."/>
            <person name="Manning G."/>
            <person name="Elde N.C."/>
            <person name="Turkewitz A.P."/>
            <person name="Asai D.J."/>
            <person name="Wilkes D.E."/>
            <person name="Wang Y."/>
            <person name="Cai H."/>
            <person name="Collins K."/>
            <person name="Stewart B.A."/>
            <person name="Lee S.R."/>
            <person name="Wilamowska K."/>
            <person name="Weinberg Z."/>
            <person name="Ruzzo W.L."/>
            <person name="Wloga D."/>
            <person name="Gaertig J."/>
            <person name="Frankel J."/>
            <person name="Tsao C.-C."/>
            <person name="Gorovsky M.A."/>
            <person name="Keeling P.J."/>
            <person name="Waller R.F."/>
            <person name="Patron N.J."/>
            <person name="Cherry J.M."/>
            <person name="Stover N.A."/>
            <person name="Krieger C.J."/>
            <person name="del Toro C."/>
            <person name="Ryder H.F."/>
            <person name="Williamson S.C."/>
            <person name="Barbeau R.A."/>
            <person name="Hamilton E.P."/>
            <person name="Orias E."/>
        </authorList>
    </citation>
    <scope>NUCLEOTIDE SEQUENCE [LARGE SCALE GENOMIC DNA]</scope>
    <source>
        <strain evidence="6">SB210</strain>
    </source>
</reference>
<evidence type="ECO:0000313" key="6">
    <source>
        <dbReference type="Proteomes" id="UP000009168"/>
    </source>
</evidence>
<dbReference type="SUPFAM" id="SSF50985">
    <property type="entry name" value="RCC1/BLIP-II"/>
    <property type="match status" value="1"/>
</dbReference>
<dbReference type="eggNOG" id="KOG1426">
    <property type="taxonomic scope" value="Eukaryota"/>
</dbReference>
<feature type="repeat" description="RCC1" evidence="2">
    <location>
        <begin position="616"/>
        <end position="677"/>
    </location>
</feature>
<evidence type="ECO:0000256" key="4">
    <source>
        <dbReference type="SAM" id="MobiDB-lite"/>
    </source>
</evidence>
<dbReference type="Pfam" id="PF00415">
    <property type="entry name" value="RCC1"/>
    <property type="match status" value="1"/>
</dbReference>
<evidence type="ECO:0000256" key="2">
    <source>
        <dbReference type="PROSITE-ProRule" id="PRU00235"/>
    </source>
</evidence>
<accession>Q22DA5</accession>
<evidence type="ECO:0000256" key="3">
    <source>
        <dbReference type="SAM" id="Coils"/>
    </source>
</evidence>
<dbReference type="PANTHER" id="PTHR22870:SF388">
    <property type="entry name" value="CLARET, ISOFORM A"/>
    <property type="match status" value="1"/>
</dbReference>
<keyword evidence="6" id="KW-1185">Reference proteome</keyword>
<feature type="region of interest" description="Disordered" evidence="4">
    <location>
        <begin position="185"/>
        <end position="247"/>
    </location>
</feature>
<name>Q22DA5_TETTS</name>
<keyword evidence="5" id="KW-0808">Transferase</keyword>
<dbReference type="InterPro" id="IPR051210">
    <property type="entry name" value="Ub_ligase/GEF_domain"/>
</dbReference>
<evidence type="ECO:0000256" key="1">
    <source>
        <dbReference type="ARBA" id="ARBA00022737"/>
    </source>
</evidence>
<dbReference type="GO" id="GO:0016301">
    <property type="term" value="F:kinase activity"/>
    <property type="evidence" value="ECO:0007669"/>
    <property type="project" value="UniProtKB-KW"/>
</dbReference>
<dbReference type="EMBL" id="GG662439">
    <property type="protein sequence ID" value="EAR83297.2"/>
    <property type="molecule type" value="Genomic_DNA"/>
</dbReference>
<evidence type="ECO:0000313" key="5">
    <source>
        <dbReference type="EMBL" id="EAR83297.2"/>
    </source>
</evidence>
<dbReference type="KEGG" id="tet:TTHERM_00992980"/>
<dbReference type="RefSeq" id="XP_001030960.2">
    <property type="nucleotide sequence ID" value="XM_001030960.3"/>
</dbReference>
<keyword evidence="1" id="KW-0677">Repeat</keyword>
<proteinExistence type="predicted"/>